<reference evidence="1" key="1">
    <citation type="submission" date="2022-08" db="EMBL/GenBank/DDBJ databases">
        <title>Genome Sequence of Lecanicillium fungicola.</title>
        <authorList>
            <person name="Buettner E."/>
        </authorList>
    </citation>
    <scope>NUCLEOTIDE SEQUENCE</scope>
    <source>
        <strain evidence="1">Babe33</strain>
    </source>
</reference>
<evidence type="ECO:0000313" key="2">
    <source>
        <dbReference type="Proteomes" id="UP001143910"/>
    </source>
</evidence>
<comment type="caution">
    <text evidence="1">The sequence shown here is derived from an EMBL/GenBank/DDBJ whole genome shotgun (WGS) entry which is preliminary data.</text>
</comment>
<protein>
    <submittedName>
        <fullName evidence="1">Uncharacterized protein</fullName>
    </submittedName>
</protein>
<dbReference type="EMBL" id="JANJQO010000241">
    <property type="protein sequence ID" value="KAJ2979922.1"/>
    <property type="molecule type" value="Genomic_DNA"/>
</dbReference>
<proteinExistence type="predicted"/>
<keyword evidence="2" id="KW-1185">Reference proteome</keyword>
<evidence type="ECO:0000313" key="1">
    <source>
        <dbReference type="EMBL" id="KAJ2979922.1"/>
    </source>
</evidence>
<name>A0ACC1NLY7_9HYPO</name>
<dbReference type="Proteomes" id="UP001143910">
    <property type="component" value="Unassembled WGS sequence"/>
</dbReference>
<gene>
    <name evidence="1" type="ORF">NQ176_g2956</name>
</gene>
<organism evidence="1 2">
    <name type="scientific">Zarea fungicola</name>
    <dbReference type="NCBI Taxonomy" id="93591"/>
    <lineage>
        <taxon>Eukaryota</taxon>
        <taxon>Fungi</taxon>
        <taxon>Dikarya</taxon>
        <taxon>Ascomycota</taxon>
        <taxon>Pezizomycotina</taxon>
        <taxon>Sordariomycetes</taxon>
        <taxon>Hypocreomycetidae</taxon>
        <taxon>Hypocreales</taxon>
        <taxon>Cordycipitaceae</taxon>
        <taxon>Zarea</taxon>
    </lineage>
</organism>
<sequence length="138" mass="14904">MPPFTQVITRIRPALVNSYTRARTFHAAAASSAPYKDSQDKDSLSPRSSEHVKSAKDDDIARLDKTAYKPSDASPETARSRANDESARDDDPLEFSGANQELSKPRGDERSNLDRAPGKDARGAGLSTGGKASRKGEK</sequence>
<accession>A0ACC1NLY7</accession>